<dbReference type="PANTHER" id="PTHR44167">
    <property type="entry name" value="OVARIAN-SPECIFIC SERINE/THREONINE-PROTEIN KINASE LOK-RELATED"/>
    <property type="match status" value="1"/>
</dbReference>
<dbReference type="SUPFAM" id="SSF56112">
    <property type="entry name" value="Protein kinase-like (PK-like)"/>
    <property type="match status" value="1"/>
</dbReference>
<dbReference type="SMART" id="SM00220">
    <property type="entry name" value="S_TKc"/>
    <property type="match status" value="1"/>
</dbReference>
<feature type="binding site" evidence="1">
    <location>
        <position position="400"/>
    </location>
    <ligand>
        <name>ATP</name>
        <dbReference type="ChEBI" id="CHEBI:30616"/>
    </ligand>
</feature>
<keyword evidence="1" id="KW-0547">Nucleotide-binding</keyword>
<dbReference type="Proteomes" id="UP001642484">
    <property type="component" value="Unassembled WGS sequence"/>
</dbReference>
<keyword evidence="4" id="KW-1185">Reference proteome</keyword>
<sequence length="619" mass="67625">MEAASKRLGHLAHWRLKETQQAHAGVWADAGADAGAAQLAEVGLATCEVSDLGDIRPGMACHDQITLGVHGMEPLVGDVWGVNVWPRQLELLCSRWDKEESLVQIDWMICLGVQITSDGSFADCFGCPARRTGSPVEALLETAEAHLVRVKQREASRAFDLAGEALTLCDAKSLRSQACARLLRAKAALQGGFSLAQALEDAEEARLLMNDVSERRGVRVPGASEKRIREVASALLLQAEVNSLEGRTLKASSLVKEAVAPTDHMIRTRIGSVSTNALDPKIAAVAHCGTFQTCPSRLVLARSHGRHGGTGLAAGAARALRRVKEATAGKPPPEARLSGAGPSIGPRHVAWGHAALVSPREFRSRARAEDYDFVQPLGSGSFGVVREVKCKRTKHRYAAKTVPVTSDNERLVMSNLGHQHIVRLEQVIMDGGEMIQDRWEEEFVTKQKFYDSPGTRETAGLARQMLSAVKYIHEVQIAHRDIKPSNWLIGAKSFFPVLKLSDFGLALKFLPGEPMTQTCGSFVYMAPEVFERSYSELCDVWSLGLTIHEIVCGTPYFSDVVESKVEHLVCSFAIKLDQMPGPEMTPKKRLYIKQNTCGDMSEDVLGFKQLSLWISEFGG</sequence>
<name>A0ABP0P1Z3_9DINO</name>
<dbReference type="Gene3D" id="3.30.200.20">
    <property type="entry name" value="Phosphorylase Kinase, domain 1"/>
    <property type="match status" value="1"/>
</dbReference>
<protein>
    <recommendedName>
        <fullName evidence="2">Protein kinase domain-containing protein</fullName>
    </recommendedName>
</protein>
<dbReference type="Pfam" id="PF00069">
    <property type="entry name" value="Pkinase"/>
    <property type="match status" value="1"/>
</dbReference>
<evidence type="ECO:0000259" key="2">
    <source>
        <dbReference type="PROSITE" id="PS50011"/>
    </source>
</evidence>
<evidence type="ECO:0000256" key="1">
    <source>
        <dbReference type="PROSITE-ProRule" id="PRU10141"/>
    </source>
</evidence>
<dbReference type="Gene3D" id="1.10.510.10">
    <property type="entry name" value="Transferase(Phosphotransferase) domain 1"/>
    <property type="match status" value="1"/>
</dbReference>
<feature type="domain" description="Protein kinase" evidence="2">
    <location>
        <begin position="371"/>
        <end position="619"/>
    </location>
</feature>
<dbReference type="InterPro" id="IPR011009">
    <property type="entry name" value="Kinase-like_dom_sf"/>
</dbReference>
<dbReference type="PROSITE" id="PS00107">
    <property type="entry name" value="PROTEIN_KINASE_ATP"/>
    <property type="match status" value="1"/>
</dbReference>
<proteinExistence type="predicted"/>
<dbReference type="EMBL" id="CAXAMN010022361">
    <property type="protein sequence ID" value="CAK9068720.1"/>
    <property type="molecule type" value="Genomic_DNA"/>
</dbReference>
<evidence type="ECO:0000313" key="3">
    <source>
        <dbReference type="EMBL" id="CAK9068720.1"/>
    </source>
</evidence>
<dbReference type="InterPro" id="IPR000719">
    <property type="entry name" value="Prot_kinase_dom"/>
</dbReference>
<dbReference type="PROSITE" id="PS50011">
    <property type="entry name" value="PROTEIN_KINASE_DOM"/>
    <property type="match status" value="1"/>
</dbReference>
<evidence type="ECO:0000313" key="4">
    <source>
        <dbReference type="Proteomes" id="UP001642484"/>
    </source>
</evidence>
<keyword evidence="1" id="KW-0067">ATP-binding</keyword>
<organism evidence="3 4">
    <name type="scientific">Durusdinium trenchii</name>
    <dbReference type="NCBI Taxonomy" id="1381693"/>
    <lineage>
        <taxon>Eukaryota</taxon>
        <taxon>Sar</taxon>
        <taxon>Alveolata</taxon>
        <taxon>Dinophyceae</taxon>
        <taxon>Suessiales</taxon>
        <taxon>Symbiodiniaceae</taxon>
        <taxon>Durusdinium</taxon>
    </lineage>
</organism>
<gene>
    <name evidence="3" type="ORF">CCMP2556_LOCUS33761</name>
</gene>
<dbReference type="PANTHER" id="PTHR44167:SF24">
    <property type="entry name" value="SERINE_THREONINE-PROTEIN KINASE CHK2"/>
    <property type="match status" value="1"/>
</dbReference>
<reference evidence="3 4" key="1">
    <citation type="submission" date="2024-02" db="EMBL/GenBank/DDBJ databases">
        <authorList>
            <person name="Chen Y."/>
            <person name="Shah S."/>
            <person name="Dougan E. K."/>
            <person name="Thang M."/>
            <person name="Chan C."/>
        </authorList>
    </citation>
    <scope>NUCLEOTIDE SEQUENCE [LARGE SCALE GENOMIC DNA]</scope>
</reference>
<dbReference type="InterPro" id="IPR017441">
    <property type="entry name" value="Protein_kinase_ATP_BS"/>
</dbReference>
<comment type="caution">
    <text evidence="3">The sequence shown here is derived from an EMBL/GenBank/DDBJ whole genome shotgun (WGS) entry which is preliminary data.</text>
</comment>
<accession>A0ABP0P1Z3</accession>